<keyword evidence="5" id="KW-1185">Reference proteome</keyword>
<dbReference type="PROSITE" id="PS51186">
    <property type="entry name" value="GNAT"/>
    <property type="match status" value="1"/>
</dbReference>
<dbReference type="PANTHER" id="PTHR10545:SF42">
    <property type="entry name" value="ACETYLTRANSFERASE"/>
    <property type="match status" value="1"/>
</dbReference>
<evidence type="ECO:0000256" key="2">
    <source>
        <dbReference type="ARBA" id="ARBA00023315"/>
    </source>
</evidence>
<dbReference type="GO" id="GO:0008080">
    <property type="term" value="F:N-acetyltransferase activity"/>
    <property type="evidence" value="ECO:0007669"/>
    <property type="project" value="TreeGrafter"/>
</dbReference>
<dbReference type="InterPro" id="IPR051016">
    <property type="entry name" value="Diverse_Substrate_AcTransf"/>
</dbReference>
<name>A0A4R7BVA2_9HYPH</name>
<gene>
    <name evidence="4" type="ORF">EV668_2589</name>
</gene>
<dbReference type="InterPro" id="IPR016181">
    <property type="entry name" value="Acyl_CoA_acyltransferase"/>
</dbReference>
<dbReference type="AlphaFoldDB" id="A0A4R7BVA2"/>
<dbReference type="EMBL" id="SNZR01000013">
    <property type="protein sequence ID" value="TDR89754.1"/>
    <property type="molecule type" value="Genomic_DNA"/>
</dbReference>
<evidence type="ECO:0000313" key="4">
    <source>
        <dbReference type="EMBL" id="TDR89754.1"/>
    </source>
</evidence>
<organism evidence="4 5">
    <name type="scientific">Enterovirga rhinocerotis</name>
    <dbReference type="NCBI Taxonomy" id="1339210"/>
    <lineage>
        <taxon>Bacteria</taxon>
        <taxon>Pseudomonadati</taxon>
        <taxon>Pseudomonadota</taxon>
        <taxon>Alphaproteobacteria</taxon>
        <taxon>Hyphomicrobiales</taxon>
        <taxon>Methylobacteriaceae</taxon>
        <taxon>Enterovirga</taxon>
    </lineage>
</organism>
<proteinExistence type="predicted"/>
<evidence type="ECO:0000256" key="1">
    <source>
        <dbReference type="ARBA" id="ARBA00022679"/>
    </source>
</evidence>
<comment type="caution">
    <text evidence="4">The sequence shown here is derived from an EMBL/GenBank/DDBJ whole genome shotgun (WGS) entry which is preliminary data.</text>
</comment>
<dbReference type="OrthoDB" id="9805924at2"/>
<dbReference type="Pfam" id="PF00583">
    <property type="entry name" value="Acetyltransf_1"/>
    <property type="match status" value="1"/>
</dbReference>
<dbReference type="PANTHER" id="PTHR10545">
    <property type="entry name" value="DIAMINE N-ACETYLTRANSFERASE"/>
    <property type="match status" value="1"/>
</dbReference>
<keyword evidence="2" id="KW-0012">Acyltransferase</keyword>
<protein>
    <submittedName>
        <fullName evidence="4">Acetyltransferase (GNAT) family protein</fullName>
    </submittedName>
</protein>
<evidence type="ECO:0000259" key="3">
    <source>
        <dbReference type="PROSITE" id="PS51186"/>
    </source>
</evidence>
<keyword evidence="1 4" id="KW-0808">Transferase</keyword>
<reference evidence="4 5" key="1">
    <citation type="submission" date="2019-03" db="EMBL/GenBank/DDBJ databases">
        <title>Genomic Encyclopedia of Type Strains, Phase IV (KMG-IV): sequencing the most valuable type-strain genomes for metagenomic binning, comparative biology and taxonomic classification.</title>
        <authorList>
            <person name="Goeker M."/>
        </authorList>
    </citation>
    <scope>NUCLEOTIDE SEQUENCE [LARGE SCALE GENOMIC DNA]</scope>
    <source>
        <strain evidence="4 5">DSM 25903</strain>
    </source>
</reference>
<feature type="domain" description="N-acetyltransferase" evidence="3">
    <location>
        <begin position="7"/>
        <end position="156"/>
    </location>
</feature>
<dbReference type="Proteomes" id="UP000295122">
    <property type="component" value="Unassembled WGS sequence"/>
</dbReference>
<dbReference type="RefSeq" id="WP_133770614.1">
    <property type="nucleotide sequence ID" value="NZ_SNZR01000013.1"/>
</dbReference>
<dbReference type="InterPro" id="IPR000182">
    <property type="entry name" value="GNAT_dom"/>
</dbReference>
<dbReference type="CDD" id="cd04301">
    <property type="entry name" value="NAT_SF"/>
    <property type="match status" value="1"/>
</dbReference>
<dbReference type="SUPFAM" id="SSF55729">
    <property type="entry name" value="Acyl-CoA N-acyltransferases (Nat)"/>
    <property type="match status" value="1"/>
</dbReference>
<evidence type="ECO:0000313" key="5">
    <source>
        <dbReference type="Proteomes" id="UP000295122"/>
    </source>
</evidence>
<dbReference type="Gene3D" id="3.40.630.30">
    <property type="match status" value="1"/>
</dbReference>
<accession>A0A4R7BVA2</accession>
<sequence length="156" mass="17479">MTDKPSLTLRPLGEADRAAWEPHWQGYLAFYQTSVPAETTDITWSRLLDPAEPMHVIGAFGQGADGREMLLGIVHYIFHRSTWTPGNYCYLQDLFTAPEARGQGVGRALIEAVYGKAKEAGASRVYWLTQEGNATARALYDRVADHPGFTIYRKQM</sequence>